<keyword evidence="6" id="KW-0449">Lipoprotein</keyword>
<dbReference type="Gene3D" id="3.40.50.2300">
    <property type="match status" value="2"/>
</dbReference>
<comment type="subcellular location">
    <subcellularLocation>
        <location evidence="1">Cell membrane</location>
        <topology evidence="1">Lipid-anchor</topology>
    </subcellularLocation>
</comment>
<evidence type="ECO:0000256" key="7">
    <source>
        <dbReference type="SAM" id="SignalP"/>
    </source>
</evidence>
<dbReference type="InterPro" id="IPR003760">
    <property type="entry name" value="PnrA-like"/>
</dbReference>
<dbReference type="InterPro" id="IPR028082">
    <property type="entry name" value="Peripla_BP_I"/>
</dbReference>
<feature type="chain" id="PRO_5025602810" evidence="7">
    <location>
        <begin position="19"/>
        <end position="321"/>
    </location>
</feature>
<sequence>MKKLFILVFLLLSLGAYSKDKINVGIVFSSGGLGTGFNKMAYDGLKKAEAEGFITFKYVEPSNITEDLVFLRDFSREGNFDLVIGMGTVVAESIKKVATEFPNQKYAIVGGTITVPNTITIDFAEQEMSFLAGALATMMSRSNKIGVLLGMDNRSFNRFKHGFTQGAKYINKDVLVITSYMPTTSSNPFNDPVTGKNISNLMISRGIDVILQVAEGTGNGVFEAAKEKKIYAIGSDTDQDGEAPGTILTSVRVRIDNAVYNLTKEILNGEFKAGYRQSGLAENGVSLTKFIHTKKLIGQEKITRLDKIKKDIISGKIVVPE</sequence>
<keyword evidence="3" id="KW-1003">Cell membrane</keyword>
<dbReference type="GO" id="GO:0005886">
    <property type="term" value="C:plasma membrane"/>
    <property type="evidence" value="ECO:0007669"/>
    <property type="project" value="UniProtKB-SubCell"/>
</dbReference>
<evidence type="ECO:0000256" key="4">
    <source>
        <dbReference type="ARBA" id="ARBA00022729"/>
    </source>
</evidence>
<proteinExistence type="evidence at transcript level"/>
<evidence type="ECO:0000313" key="9">
    <source>
        <dbReference type="EMBL" id="LAC27159.1"/>
    </source>
</evidence>
<evidence type="ECO:0000256" key="1">
    <source>
        <dbReference type="ARBA" id="ARBA00004193"/>
    </source>
</evidence>
<comment type="similarity">
    <text evidence="2">Belongs to the BMP lipoprotein family.</text>
</comment>
<dbReference type="PANTHER" id="PTHR34296">
    <property type="entry name" value="TRANSCRIPTIONAL ACTIVATOR PROTEIN MED"/>
    <property type="match status" value="1"/>
</dbReference>
<name>A0A6A7G9G2_9CRUS</name>
<accession>A0A6A7G9G2</accession>
<reference evidence="9" key="1">
    <citation type="submission" date="2017-11" db="EMBL/GenBank/DDBJ databases">
        <title>The sensing device of the deep-sea amphipod.</title>
        <authorList>
            <person name="Kobayashi H."/>
            <person name="Nagahama T."/>
            <person name="Arai W."/>
            <person name="Sasagawa Y."/>
            <person name="Umeda M."/>
            <person name="Hayashi T."/>
            <person name="Nikaido I."/>
            <person name="Watanabe H."/>
            <person name="Oguri K."/>
            <person name="Kitazato H."/>
            <person name="Fujioka K."/>
            <person name="Kido Y."/>
            <person name="Takami H."/>
        </authorList>
    </citation>
    <scope>NUCLEOTIDE SEQUENCE</scope>
    <source>
        <tissue evidence="9">Whole body</tissue>
    </source>
</reference>
<feature type="domain" description="ABC transporter substrate-binding protein PnrA-like" evidence="8">
    <location>
        <begin position="23"/>
        <end position="321"/>
    </location>
</feature>
<protein>
    <submittedName>
        <fullName evidence="9">BMP family ABC transporter substrate-binding protein</fullName>
    </submittedName>
</protein>
<evidence type="ECO:0000256" key="3">
    <source>
        <dbReference type="ARBA" id="ARBA00022475"/>
    </source>
</evidence>
<dbReference type="CDD" id="cd06354">
    <property type="entry name" value="PBP1_PrnA-like"/>
    <property type="match status" value="1"/>
</dbReference>
<dbReference type="Pfam" id="PF02608">
    <property type="entry name" value="Bmp"/>
    <property type="match status" value="1"/>
</dbReference>
<dbReference type="EMBL" id="IACT01008047">
    <property type="protein sequence ID" value="LAC27159.1"/>
    <property type="molecule type" value="mRNA"/>
</dbReference>
<evidence type="ECO:0000256" key="2">
    <source>
        <dbReference type="ARBA" id="ARBA00008610"/>
    </source>
</evidence>
<evidence type="ECO:0000259" key="8">
    <source>
        <dbReference type="Pfam" id="PF02608"/>
    </source>
</evidence>
<keyword evidence="4 7" id="KW-0732">Signal</keyword>
<dbReference type="SUPFAM" id="SSF53822">
    <property type="entry name" value="Periplasmic binding protein-like I"/>
    <property type="match status" value="1"/>
</dbReference>
<dbReference type="PANTHER" id="PTHR34296:SF2">
    <property type="entry name" value="ABC TRANSPORTER GUANOSINE-BINDING PROTEIN NUPN"/>
    <property type="match status" value="1"/>
</dbReference>
<feature type="signal peptide" evidence="7">
    <location>
        <begin position="1"/>
        <end position="18"/>
    </location>
</feature>
<evidence type="ECO:0000256" key="6">
    <source>
        <dbReference type="ARBA" id="ARBA00023288"/>
    </source>
</evidence>
<evidence type="ECO:0000256" key="5">
    <source>
        <dbReference type="ARBA" id="ARBA00023136"/>
    </source>
</evidence>
<keyword evidence="5" id="KW-0472">Membrane</keyword>
<organism evidence="9">
    <name type="scientific">Hirondellea gigas</name>
    <dbReference type="NCBI Taxonomy" id="1518452"/>
    <lineage>
        <taxon>Eukaryota</taxon>
        <taxon>Metazoa</taxon>
        <taxon>Ecdysozoa</taxon>
        <taxon>Arthropoda</taxon>
        <taxon>Crustacea</taxon>
        <taxon>Multicrustacea</taxon>
        <taxon>Malacostraca</taxon>
        <taxon>Eumalacostraca</taxon>
        <taxon>Peracarida</taxon>
        <taxon>Amphipoda</taxon>
        <taxon>Amphilochidea</taxon>
        <taxon>Lysianassida</taxon>
        <taxon>Lysianassidira</taxon>
        <taxon>Lysianassoidea</taxon>
        <taxon>Lysianassidae</taxon>
        <taxon>Hirondellea</taxon>
    </lineage>
</organism>
<dbReference type="AlphaFoldDB" id="A0A6A7G9G2"/>
<dbReference type="InterPro" id="IPR050957">
    <property type="entry name" value="BMP_lipoprotein"/>
</dbReference>